<accession>A0A329QT61</accession>
<dbReference type="EMBL" id="QMIG01000005">
    <property type="protein sequence ID" value="RAW15574.1"/>
    <property type="molecule type" value="Genomic_DNA"/>
</dbReference>
<feature type="transmembrane region" description="Helical" evidence="1">
    <location>
        <begin position="21"/>
        <end position="49"/>
    </location>
</feature>
<keyword evidence="3" id="KW-1185">Reference proteome</keyword>
<sequence>MGTTAVARVLRPAPQATYEKIFGTVYVGLMVNVLLAVACSPLLLALAIVRDPIASWPFFLAMSGLCAPALAGAFGCFARMGEDGGTRVLHPFWTTYARTARRAVGVWMIGAVLVGVLLFDALLVARMAWGPALVPFFITTSALAGTVVVGVIVLAVDRPDLGLRQMVRSCVYLLARRWYLATANVAVLGLAVAVVLVKPVIGMLVACAPLLYVAWANTRYALAPLLPADDHRHFAQP</sequence>
<dbReference type="AlphaFoldDB" id="A0A329QT61"/>
<feature type="transmembrane region" description="Helical" evidence="1">
    <location>
        <begin position="177"/>
        <end position="197"/>
    </location>
</feature>
<keyword evidence="1" id="KW-0472">Membrane</keyword>
<keyword evidence="1" id="KW-0812">Transmembrane</keyword>
<dbReference type="Proteomes" id="UP000250462">
    <property type="component" value="Unassembled WGS sequence"/>
</dbReference>
<feature type="transmembrane region" description="Helical" evidence="1">
    <location>
        <begin position="55"/>
        <end position="77"/>
    </location>
</feature>
<evidence type="ECO:0000313" key="3">
    <source>
        <dbReference type="Proteomes" id="UP000250462"/>
    </source>
</evidence>
<proteinExistence type="predicted"/>
<dbReference type="RefSeq" id="WP_112257776.1">
    <property type="nucleotide sequence ID" value="NZ_QMIG01000005.1"/>
</dbReference>
<dbReference type="OrthoDB" id="3536424at2"/>
<name>A0A329QT61_9ACTN</name>
<reference evidence="2 3" key="1">
    <citation type="submission" date="2018-06" db="EMBL/GenBank/DDBJ databases">
        <title>Phytoactinopolyspora halophila sp. nov., a novel halophilic actinomycete isolated from a saline soil in China.</title>
        <authorList>
            <person name="Tang S.-K."/>
        </authorList>
    </citation>
    <scope>NUCLEOTIDE SEQUENCE [LARGE SCALE GENOMIC DNA]</scope>
    <source>
        <strain evidence="2 3">YIM 96934</strain>
    </source>
</reference>
<feature type="transmembrane region" description="Helical" evidence="1">
    <location>
        <begin position="203"/>
        <end position="222"/>
    </location>
</feature>
<feature type="transmembrane region" description="Helical" evidence="1">
    <location>
        <begin position="106"/>
        <end position="129"/>
    </location>
</feature>
<keyword evidence="1" id="KW-1133">Transmembrane helix</keyword>
<protein>
    <submittedName>
        <fullName evidence="2">Ferredoxin-NADPH reductase</fullName>
    </submittedName>
</protein>
<evidence type="ECO:0000313" key="2">
    <source>
        <dbReference type="EMBL" id="RAW15574.1"/>
    </source>
</evidence>
<organism evidence="2 3">
    <name type="scientific">Phytoactinopolyspora halophila</name>
    <dbReference type="NCBI Taxonomy" id="1981511"/>
    <lineage>
        <taxon>Bacteria</taxon>
        <taxon>Bacillati</taxon>
        <taxon>Actinomycetota</taxon>
        <taxon>Actinomycetes</taxon>
        <taxon>Jiangellales</taxon>
        <taxon>Jiangellaceae</taxon>
        <taxon>Phytoactinopolyspora</taxon>
    </lineage>
</organism>
<feature type="transmembrane region" description="Helical" evidence="1">
    <location>
        <begin position="135"/>
        <end position="156"/>
    </location>
</feature>
<comment type="caution">
    <text evidence="2">The sequence shown here is derived from an EMBL/GenBank/DDBJ whole genome shotgun (WGS) entry which is preliminary data.</text>
</comment>
<gene>
    <name evidence="2" type="ORF">DPM12_07905</name>
</gene>
<evidence type="ECO:0000256" key="1">
    <source>
        <dbReference type="SAM" id="Phobius"/>
    </source>
</evidence>